<evidence type="ECO:0000256" key="2">
    <source>
        <dbReference type="SAM" id="SignalP"/>
    </source>
</evidence>
<dbReference type="GO" id="GO:0016020">
    <property type="term" value="C:membrane"/>
    <property type="evidence" value="ECO:0007669"/>
    <property type="project" value="InterPro"/>
</dbReference>
<dbReference type="PANTHER" id="PTHR12740">
    <property type="entry name" value="JNK1/MAPK8-ASSOCIATED MEMBRANE PROTEIN"/>
    <property type="match status" value="1"/>
</dbReference>
<evidence type="ECO:0000256" key="1">
    <source>
        <dbReference type="SAM" id="Phobius"/>
    </source>
</evidence>
<feature type="transmembrane region" description="Helical" evidence="1">
    <location>
        <begin position="177"/>
        <end position="203"/>
    </location>
</feature>
<organism evidence="3">
    <name type="scientific">Arion vulgaris</name>
    <dbReference type="NCBI Taxonomy" id="1028688"/>
    <lineage>
        <taxon>Eukaryota</taxon>
        <taxon>Metazoa</taxon>
        <taxon>Spiralia</taxon>
        <taxon>Lophotrochozoa</taxon>
        <taxon>Mollusca</taxon>
        <taxon>Gastropoda</taxon>
        <taxon>Heterobranchia</taxon>
        <taxon>Euthyneura</taxon>
        <taxon>Panpulmonata</taxon>
        <taxon>Eupulmonata</taxon>
        <taxon>Stylommatophora</taxon>
        <taxon>Helicina</taxon>
        <taxon>Arionoidea</taxon>
        <taxon>Arionidae</taxon>
        <taxon>Arion</taxon>
    </lineage>
</organism>
<dbReference type="GO" id="GO:0006986">
    <property type="term" value="P:response to unfolded protein"/>
    <property type="evidence" value="ECO:0007669"/>
    <property type="project" value="InterPro"/>
</dbReference>
<feature type="chain" id="PRO_5002110823" description="JNK1/MAPK8-associated membrane protein" evidence="2">
    <location>
        <begin position="26"/>
        <end position="342"/>
    </location>
</feature>
<dbReference type="AlphaFoldDB" id="A0A0B6YPL7"/>
<feature type="transmembrane region" description="Helical" evidence="1">
    <location>
        <begin position="279"/>
        <end position="297"/>
    </location>
</feature>
<dbReference type="InterPro" id="IPR008485">
    <property type="entry name" value="JAMP"/>
</dbReference>
<protein>
    <recommendedName>
        <fullName evidence="4">JNK1/MAPK8-associated membrane protein</fullName>
    </recommendedName>
</protein>
<evidence type="ECO:0000313" key="3">
    <source>
        <dbReference type="EMBL" id="CEK57400.1"/>
    </source>
</evidence>
<feature type="signal peptide" evidence="2">
    <location>
        <begin position="1"/>
        <end position="25"/>
    </location>
</feature>
<dbReference type="EMBL" id="HACG01010535">
    <property type="protein sequence ID" value="CEK57400.1"/>
    <property type="molecule type" value="Transcribed_RNA"/>
</dbReference>
<feature type="transmembrane region" description="Helical" evidence="1">
    <location>
        <begin position="303"/>
        <end position="325"/>
    </location>
</feature>
<gene>
    <name evidence="3" type="primary">ORF30075</name>
</gene>
<keyword evidence="1" id="KW-1133">Transmembrane helix</keyword>
<proteinExistence type="predicted"/>
<keyword evidence="1" id="KW-0812">Transmembrane</keyword>
<keyword evidence="1" id="KW-0472">Membrane</keyword>
<feature type="transmembrane region" description="Helical" evidence="1">
    <location>
        <begin position="215"/>
        <end position="233"/>
    </location>
</feature>
<name>A0A0B6YPL7_9EUPU</name>
<sequence>MTMAQPAVVLIFLSVMLFLFDSAHTLTDQSSSQIVPYPFVKAKDTCPGKYCGRMPGKENCGACSRGYVPDSESVCQRCNSSPTFYDWLYLGFMALVSLVLHWGFIDLLSRPKRTVLLLHLSAFIETVLAAWLTLFLSDPVGQMKFRSCPVNQFSDWYTLFFNPAPDYYSTVYCTQEIVYPLYTMVMIYYTFSLVFMMLLRPLVSYKLAGCQGSRSIYAALYFLPILILVHSVLGGVIYYAYPYIIVVVSVTTSACHLATEENQKMSELIKQNFTNVRNLLILVGHWALHAYGIVAITELTQPIFHASLIVLVPFPTIFYIVTVRFTDPSLMFPFRPSNLQGA</sequence>
<reference evidence="3" key="1">
    <citation type="submission" date="2014-12" db="EMBL/GenBank/DDBJ databases">
        <title>Insight into the proteome of Arion vulgaris.</title>
        <authorList>
            <person name="Aradska J."/>
            <person name="Bulat T."/>
            <person name="Smidak R."/>
            <person name="Sarate P."/>
            <person name="Gangsoo J."/>
            <person name="Sialana F."/>
            <person name="Bilban M."/>
            <person name="Lubec G."/>
        </authorList>
    </citation>
    <scope>NUCLEOTIDE SEQUENCE</scope>
    <source>
        <tissue evidence="3">Skin</tissue>
    </source>
</reference>
<dbReference type="GO" id="GO:0036503">
    <property type="term" value="P:ERAD pathway"/>
    <property type="evidence" value="ECO:0007669"/>
    <property type="project" value="TreeGrafter"/>
</dbReference>
<dbReference type="GO" id="GO:0031625">
    <property type="term" value="F:ubiquitin protein ligase binding"/>
    <property type="evidence" value="ECO:0007669"/>
    <property type="project" value="TreeGrafter"/>
</dbReference>
<dbReference type="Pfam" id="PF05571">
    <property type="entry name" value="JAMP"/>
    <property type="match status" value="1"/>
</dbReference>
<evidence type="ECO:0008006" key="4">
    <source>
        <dbReference type="Google" id="ProtNLM"/>
    </source>
</evidence>
<keyword evidence="2" id="KW-0732">Signal</keyword>
<feature type="transmembrane region" description="Helical" evidence="1">
    <location>
        <begin position="87"/>
        <end position="108"/>
    </location>
</feature>
<accession>A0A0B6YPL7</accession>
<feature type="transmembrane region" description="Helical" evidence="1">
    <location>
        <begin position="115"/>
        <end position="136"/>
    </location>
</feature>
<dbReference type="PANTHER" id="PTHR12740:SF4">
    <property type="entry name" value="JNK1_MAPK8-ASSOCIATED MEMBRANE PROTEIN"/>
    <property type="match status" value="1"/>
</dbReference>